<evidence type="ECO:0000259" key="1">
    <source>
        <dbReference type="PROSITE" id="PS50076"/>
    </source>
</evidence>
<evidence type="ECO:0000313" key="3">
    <source>
        <dbReference type="Proteomes" id="UP001271007"/>
    </source>
</evidence>
<gene>
    <name evidence="2" type="ORF">LTR09_004058</name>
</gene>
<sequence length="286" mass="32505">MSSAGLSMEDLRALVQKDIAASNELQARIDRLQQQLLDGEQPNLDQTSLMSDEHKSIGRDLILRIDQIEGQERLDATDRMMLQALTARLAVHDLQSARLAEYRDLQLRDGDEMTREWIRHDVEVLAENRRRADSEVDKWFPEYDGGVVVEIPSPPATSKSAKSGLNRETDASIPEIHVEDADQDNDDSSSTSPASKEWPLLYQIMGIDPKTPDDRFKQELDDRLKGLALKHDPRFFPNNPSAQERWEACEKAYAILAEPERRRFYHARGKVPEALVGFDISKLSIS</sequence>
<name>A0AAJ0GD46_9PEZI</name>
<dbReference type="EMBL" id="JAWDJX010000010">
    <property type="protein sequence ID" value="KAK3054900.1"/>
    <property type="molecule type" value="Genomic_DNA"/>
</dbReference>
<protein>
    <recommendedName>
        <fullName evidence="1">J domain-containing protein</fullName>
    </recommendedName>
</protein>
<dbReference type="InterPro" id="IPR001623">
    <property type="entry name" value="DnaJ_domain"/>
</dbReference>
<feature type="domain" description="J" evidence="1">
    <location>
        <begin position="200"/>
        <end position="269"/>
    </location>
</feature>
<dbReference type="Proteomes" id="UP001271007">
    <property type="component" value="Unassembled WGS sequence"/>
</dbReference>
<dbReference type="Gene3D" id="1.10.287.110">
    <property type="entry name" value="DnaJ domain"/>
    <property type="match status" value="1"/>
</dbReference>
<dbReference type="PROSITE" id="PS50076">
    <property type="entry name" value="DNAJ_2"/>
    <property type="match status" value="1"/>
</dbReference>
<dbReference type="SUPFAM" id="SSF46565">
    <property type="entry name" value="Chaperone J-domain"/>
    <property type="match status" value="1"/>
</dbReference>
<reference evidence="2" key="1">
    <citation type="submission" date="2023-04" db="EMBL/GenBank/DDBJ databases">
        <title>Black Yeasts Isolated from many extreme environments.</title>
        <authorList>
            <person name="Coleine C."/>
            <person name="Stajich J.E."/>
            <person name="Selbmann L."/>
        </authorList>
    </citation>
    <scope>NUCLEOTIDE SEQUENCE</scope>
    <source>
        <strain evidence="2">CCFEE 5312</strain>
    </source>
</reference>
<dbReference type="AlphaFoldDB" id="A0AAJ0GD46"/>
<evidence type="ECO:0000313" key="2">
    <source>
        <dbReference type="EMBL" id="KAK3054900.1"/>
    </source>
</evidence>
<dbReference type="InterPro" id="IPR036869">
    <property type="entry name" value="J_dom_sf"/>
</dbReference>
<comment type="caution">
    <text evidence="2">The sequence shown here is derived from an EMBL/GenBank/DDBJ whole genome shotgun (WGS) entry which is preliminary data.</text>
</comment>
<accession>A0AAJ0GD46</accession>
<keyword evidence="3" id="KW-1185">Reference proteome</keyword>
<organism evidence="2 3">
    <name type="scientific">Extremus antarcticus</name>
    <dbReference type="NCBI Taxonomy" id="702011"/>
    <lineage>
        <taxon>Eukaryota</taxon>
        <taxon>Fungi</taxon>
        <taxon>Dikarya</taxon>
        <taxon>Ascomycota</taxon>
        <taxon>Pezizomycotina</taxon>
        <taxon>Dothideomycetes</taxon>
        <taxon>Dothideomycetidae</taxon>
        <taxon>Mycosphaerellales</taxon>
        <taxon>Extremaceae</taxon>
        <taxon>Extremus</taxon>
    </lineage>
</organism>
<proteinExistence type="predicted"/>